<dbReference type="InterPro" id="IPR012677">
    <property type="entry name" value="Nucleotide-bd_a/b_plait_sf"/>
</dbReference>
<feature type="compositionally biased region" description="Polar residues" evidence="9">
    <location>
        <begin position="357"/>
        <end position="369"/>
    </location>
</feature>
<dbReference type="InterPro" id="IPR035979">
    <property type="entry name" value="RBD_domain_sf"/>
</dbReference>
<dbReference type="FunFam" id="3.30.70.330:FF:000405">
    <property type="entry name" value="polyadenylate-binding protein RBP45"/>
    <property type="match status" value="1"/>
</dbReference>
<accession>A0A077X4T2</accession>
<keyword evidence="2" id="KW-0677">Repeat</keyword>
<dbReference type="FunFam" id="3.30.70.330:FF:000159">
    <property type="entry name" value="tRNA selenocysteine 1-associated protein 1"/>
    <property type="match status" value="1"/>
</dbReference>
<dbReference type="InterPro" id="IPR000504">
    <property type="entry name" value="RRM_dom"/>
</dbReference>
<comment type="subcellular location">
    <subcellularLocation>
        <location evidence="1">Nucleus</location>
    </subcellularLocation>
</comment>
<comment type="function">
    <text evidence="5">Heterogeneous nuclear ribonucleoprotein (hnRNP)-protein binding the poly(A) tail of mRNA and probably involved in some steps of pre-mRNA maturation.</text>
</comment>
<evidence type="ECO:0000256" key="6">
    <source>
        <dbReference type="ARBA" id="ARBA00061069"/>
    </source>
</evidence>
<sequence length="457" mass="51060">MVQQQQQQQQQQQHYPFDYLASLSPSLSAVSDSSKSTLWIGDLEAWMDENFIRQLWASLGENVIVKVIRDKRTGISAGYAFVEFESMLAAQRALVTFHGAKVHNMQKPLRLNWASGGGIHDRKEDRAPEYSLFVGDLSGDVDETLLLSLFRQHYPSCHSAKVMSDPLTGMSRGYGFVRFHDPREHQNALIEMNGVYCSNRPMRVSLATPKNSNARYHQLALQAPALVHQATDPSNTTVFIGGLSATPISEDELRQYFAPYGDIVYVKIPPNKGCGFVQYVSRHSAEMAIEQMNGFQIGASRIRLSWGRSQNDKTSMAAAQQQNWQQSNIAQHHHQHSSLYTSPTLQPNIISPSSSTILRSEQSTLSPSHSRLMDQPVPSHSMPTFNRRGYIDSAFPSSFSTLFQPSRRTDNVFAPTADDMSWLWPDSSKRPEHTSTSNPTSGTTAAPGWHPSGIYAQ</sequence>
<keyword evidence="3 8" id="KW-0694">RNA-binding</keyword>
<organism evidence="11">
    <name type="scientific">Lichtheimia ramosa</name>
    <dbReference type="NCBI Taxonomy" id="688394"/>
    <lineage>
        <taxon>Eukaryota</taxon>
        <taxon>Fungi</taxon>
        <taxon>Fungi incertae sedis</taxon>
        <taxon>Mucoromycota</taxon>
        <taxon>Mucoromycotina</taxon>
        <taxon>Mucoromycetes</taxon>
        <taxon>Mucorales</taxon>
        <taxon>Lichtheimiaceae</taxon>
        <taxon>Lichtheimia</taxon>
    </lineage>
</organism>
<dbReference type="PANTHER" id="PTHR47640:SF10">
    <property type="entry name" value="TRNA SELENOCYSTEINE 1-ASSOCIATED PROTEIN 1-RELATED"/>
    <property type="match status" value="1"/>
</dbReference>
<proteinExistence type="inferred from homology"/>
<dbReference type="SUPFAM" id="SSF54928">
    <property type="entry name" value="RNA-binding domain, RBD"/>
    <property type="match status" value="2"/>
</dbReference>
<dbReference type="CDD" id="cd12346">
    <property type="entry name" value="RRM3_NGR1_NAM8_like"/>
    <property type="match status" value="1"/>
</dbReference>
<dbReference type="GO" id="GO:0006376">
    <property type="term" value="P:mRNA splice site recognition"/>
    <property type="evidence" value="ECO:0007669"/>
    <property type="project" value="TreeGrafter"/>
</dbReference>
<feature type="region of interest" description="Disordered" evidence="9">
    <location>
        <begin position="357"/>
        <end position="377"/>
    </location>
</feature>
<reference evidence="11" key="1">
    <citation type="journal article" date="2014" name="Genome Announc.">
        <title>De novo whole-genome sequence and genome annotation of Lichtheimia ramosa.</title>
        <authorList>
            <person name="Linde J."/>
            <person name="Schwartze V."/>
            <person name="Binder U."/>
            <person name="Lass-Florl C."/>
            <person name="Voigt K."/>
            <person name="Horn F."/>
        </authorList>
    </citation>
    <scope>NUCLEOTIDE SEQUENCE</scope>
    <source>
        <strain evidence="11">JMRC FSU:6197</strain>
    </source>
</reference>
<dbReference type="OrthoDB" id="446113at2759"/>
<evidence type="ECO:0000259" key="10">
    <source>
        <dbReference type="PROSITE" id="PS50102"/>
    </source>
</evidence>
<protein>
    <recommendedName>
        <fullName evidence="10">RRM domain-containing protein</fullName>
    </recommendedName>
</protein>
<dbReference type="Pfam" id="PF00076">
    <property type="entry name" value="RRM_1"/>
    <property type="match status" value="3"/>
</dbReference>
<dbReference type="AlphaFoldDB" id="A0A077X4T2"/>
<evidence type="ECO:0000256" key="2">
    <source>
        <dbReference type="ARBA" id="ARBA00022737"/>
    </source>
</evidence>
<dbReference type="Gene3D" id="3.30.70.330">
    <property type="match status" value="3"/>
</dbReference>
<dbReference type="EMBL" id="LK023386">
    <property type="protein sequence ID" value="CDS14348.1"/>
    <property type="molecule type" value="Genomic_DNA"/>
</dbReference>
<keyword evidence="4" id="KW-0539">Nucleus</keyword>
<dbReference type="GO" id="GO:0005634">
    <property type="term" value="C:nucleus"/>
    <property type="evidence" value="ECO:0007669"/>
    <property type="project" value="UniProtKB-SubCell"/>
</dbReference>
<dbReference type="SMART" id="SM00360">
    <property type="entry name" value="RRM"/>
    <property type="match status" value="3"/>
</dbReference>
<evidence type="ECO:0000256" key="5">
    <source>
        <dbReference type="ARBA" id="ARBA00057395"/>
    </source>
</evidence>
<feature type="domain" description="RRM" evidence="10">
    <location>
        <begin position="236"/>
        <end position="309"/>
    </location>
</feature>
<feature type="compositionally biased region" description="Polar residues" evidence="9">
    <location>
        <begin position="434"/>
        <end position="444"/>
    </location>
</feature>
<evidence type="ECO:0000256" key="7">
    <source>
        <dbReference type="ARBA" id="ARBA00063471"/>
    </source>
</evidence>
<evidence type="ECO:0000256" key="1">
    <source>
        <dbReference type="ARBA" id="ARBA00004123"/>
    </source>
</evidence>
<dbReference type="FunFam" id="3.30.70.330:FF:000144">
    <property type="entry name" value="Polyadenylate-binding protein RBP47B"/>
    <property type="match status" value="1"/>
</dbReference>
<dbReference type="GO" id="GO:0003729">
    <property type="term" value="F:mRNA binding"/>
    <property type="evidence" value="ECO:0007669"/>
    <property type="project" value="InterPro"/>
</dbReference>
<dbReference type="InterPro" id="IPR050825">
    <property type="entry name" value="RBM42_RBP45_47-like"/>
</dbReference>
<dbReference type="GO" id="GO:0005829">
    <property type="term" value="C:cytosol"/>
    <property type="evidence" value="ECO:0007669"/>
    <property type="project" value="TreeGrafter"/>
</dbReference>
<evidence type="ECO:0000256" key="9">
    <source>
        <dbReference type="SAM" id="MobiDB-lite"/>
    </source>
</evidence>
<comment type="similarity">
    <text evidence="6">Belongs to the polyadenylate-binding RBP47 family.</text>
</comment>
<evidence type="ECO:0000256" key="4">
    <source>
        <dbReference type="ARBA" id="ARBA00023242"/>
    </source>
</evidence>
<gene>
    <name evidence="11" type="ORF">LRAMOSA06518</name>
</gene>
<name>A0A077X4T2_9FUNG</name>
<evidence type="ECO:0000256" key="8">
    <source>
        <dbReference type="PROSITE-ProRule" id="PRU00176"/>
    </source>
</evidence>
<dbReference type="CDD" id="cd12344">
    <property type="entry name" value="RRM1_SECp43_like"/>
    <property type="match status" value="1"/>
</dbReference>
<feature type="domain" description="RRM" evidence="10">
    <location>
        <begin position="130"/>
        <end position="209"/>
    </location>
</feature>
<evidence type="ECO:0000313" key="11">
    <source>
        <dbReference type="EMBL" id="CDS14348.1"/>
    </source>
</evidence>
<feature type="region of interest" description="Disordered" evidence="9">
    <location>
        <begin position="420"/>
        <end position="457"/>
    </location>
</feature>
<feature type="domain" description="RRM" evidence="10">
    <location>
        <begin position="36"/>
        <end position="116"/>
    </location>
</feature>
<dbReference type="CDD" id="cd12345">
    <property type="entry name" value="RRM2_SECp43_like"/>
    <property type="match status" value="1"/>
</dbReference>
<evidence type="ECO:0000256" key="3">
    <source>
        <dbReference type="ARBA" id="ARBA00022884"/>
    </source>
</evidence>
<dbReference type="PANTHER" id="PTHR47640">
    <property type="entry name" value="TRNA SELENOCYSTEINE 1-ASSOCIATED PROTEIN 1-RELATED-RELATED"/>
    <property type="match status" value="1"/>
</dbReference>
<comment type="subunit">
    <text evidence="7">Interacts with the poly(A) tail of mRNA in nucleus.</text>
</comment>
<dbReference type="PROSITE" id="PS50102">
    <property type="entry name" value="RRM"/>
    <property type="match status" value="3"/>
</dbReference>